<evidence type="ECO:0000313" key="3">
    <source>
        <dbReference type="WBParaSite" id="BPAG_0000816501-mRNA-1"/>
    </source>
</evidence>
<keyword evidence="2" id="KW-1185">Reference proteome</keyword>
<dbReference type="AlphaFoldDB" id="A0A0N4TIT7"/>
<name>A0A0N4TIT7_BRUPA</name>
<sequence length="86" mass="10269">MMWQNRAIINLFITFYAFLFMALAAVTDAYIFGSGNYVRFRRPEDIWEPPFRTVLCDSYPIRIQIEADPEKICRSFINQMKQISYD</sequence>
<dbReference type="EMBL" id="UZAD01013131">
    <property type="protein sequence ID" value="VDN89313.1"/>
    <property type="molecule type" value="Genomic_DNA"/>
</dbReference>
<evidence type="ECO:0000313" key="2">
    <source>
        <dbReference type="Proteomes" id="UP000278627"/>
    </source>
</evidence>
<gene>
    <name evidence="1" type="ORF">BPAG_LOCUS8127</name>
</gene>
<protein>
    <submittedName>
        <fullName evidence="1 3">Uncharacterized protein</fullName>
    </submittedName>
</protein>
<proteinExistence type="predicted"/>
<evidence type="ECO:0000313" key="1">
    <source>
        <dbReference type="EMBL" id="VDN89313.1"/>
    </source>
</evidence>
<reference evidence="3" key="1">
    <citation type="submission" date="2017-02" db="UniProtKB">
        <authorList>
            <consortium name="WormBaseParasite"/>
        </authorList>
    </citation>
    <scope>IDENTIFICATION</scope>
</reference>
<accession>A0A0N4TIT7</accession>
<dbReference type="Proteomes" id="UP000278627">
    <property type="component" value="Unassembled WGS sequence"/>
</dbReference>
<reference evidence="1 2" key="2">
    <citation type="submission" date="2018-11" db="EMBL/GenBank/DDBJ databases">
        <authorList>
            <consortium name="Pathogen Informatics"/>
        </authorList>
    </citation>
    <scope>NUCLEOTIDE SEQUENCE [LARGE SCALE GENOMIC DNA]</scope>
</reference>
<organism evidence="3">
    <name type="scientific">Brugia pahangi</name>
    <name type="common">Filarial nematode worm</name>
    <dbReference type="NCBI Taxonomy" id="6280"/>
    <lineage>
        <taxon>Eukaryota</taxon>
        <taxon>Metazoa</taxon>
        <taxon>Ecdysozoa</taxon>
        <taxon>Nematoda</taxon>
        <taxon>Chromadorea</taxon>
        <taxon>Rhabditida</taxon>
        <taxon>Spirurina</taxon>
        <taxon>Spiruromorpha</taxon>
        <taxon>Filarioidea</taxon>
        <taxon>Onchocercidae</taxon>
        <taxon>Brugia</taxon>
    </lineage>
</organism>
<dbReference type="WBParaSite" id="BPAG_0000816501-mRNA-1">
    <property type="protein sequence ID" value="BPAG_0000816501-mRNA-1"/>
    <property type="gene ID" value="BPAG_0000816501"/>
</dbReference>